<feature type="domain" description="DNA-directed DNA polymerase family B mitochondria/virus" evidence="9">
    <location>
        <begin position="26"/>
        <end position="158"/>
    </location>
</feature>
<evidence type="ECO:0000256" key="2">
    <source>
        <dbReference type="ARBA" id="ARBA00012417"/>
    </source>
</evidence>
<accession>A0ABR2I6J1</accession>
<keyword evidence="11" id="KW-1185">Reference proteome</keyword>
<keyword evidence="6" id="KW-0239">DNA-directed DNA polymerase</keyword>
<evidence type="ECO:0000313" key="10">
    <source>
        <dbReference type="EMBL" id="KAK8857787.1"/>
    </source>
</evidence>
<evidence type="ECO:0000313" key="11">
    <source>
        <dbReference type="Proteomes" id="UP001470230"/>
    </source>
</evidence>
<evidence type="ECO:0000259" key="9">
    <source>
        <dbReference type="Pfam" id="PF03175"/>
    </source>
</evidence>
<reference evidence="10 11" key="1">
    <citation type="submission" date="2024-04" db="EMBL/GenBank/DDBJ databases">
        <title>Tritrichomonas musculus Genome.</title>
        <authorList>
            <person name="Alves-Ferreira E."/>
            <person name="Grigg M."/>
            <person name="Lorenzi H."/>
            <person name="Galac M."/>
        </authorList>
    </citation>
    <scope>NUCLEOTIDE SEQUENCE [LARGE SCALE GENOMIC DNA]</scope>
    <source>
        <strain evidence="10 11">EAF2021</strain>
    </source>
</reference>
<comment type="caution">
    <text evidence="10">The sequence shown here is derived from an EMBL/GenBank/DDBJ whole genome shotgun (WGS) entry which is preliminary data.</text>
</comment>
<dbReference type="Proteomes" id="UP001470230">
    <property type="component" value="Unassembled WGS sequence"/>
</dbReference>
<name>A0ABR2I6J1_9EUKA</name>
<dbReference type="Pfam" id="PF03175">
    <property type="entry name" value="DNA_pol_B_2"/>
    <property type="match status" value="1"/>
</dbReference>
<evidence type="ECO:0000256" key="5">
    <source>
        <dbReference type="ARBA" id="ARBA00022705"/>
    </source>
</evidence>
<keyword evidence="4" id="KW-0548">Nucleotidyltransferase</keyword>
<dbReference type="EC" id="2.7.7.7" evidence="2"/>
<sequence length="165" mass="19516">MSIMYGIPKGVPRIIPDNCTTDQLMTYDAFFAEVNITKLVPKSIKPYHFGHIYKRNEQKSKIFCNETVEHYYIDKITLMDLMEFYDVEYELICGNYFNEGFNNKINEFIKTLFDLRLKYKNEGNALQQTIKLLLNSIYGKSILKPMTEETKVIDKNKLTSYVYRN</sequence>
<evidence type="ECO:0000256" key="8">
    <source>
        <dbReference type="ARBA" id="ARBA00049244"/>
    </source>
</evidence>
<dbReference type="PANTHER" id="PTHR48144">
    <property type="entry name" value="DNA-DIRECTED DNA POLYMERASE"/>
    <property type="match status" value="1"/>
</dbReference>
<proteinExistence type="inferred from homology"/>
<evidence type="ECO:0000256" key="4">
    <source>
        <dbReference type="ARBA" id="ARBA00022695"/>
    </source>
</evidence>
<evidence type="ECO:0000256" key="6">
    <source>
        <dbReference type="ARBA" id="ARBA00022932"/>
    </source>
</evidence>
<comment type="catalytic activity">
    <reaction evidence="8">
        <text>DNA(n) + a 2'-deoxyribonucleoside 5'-triphosphate = DNA(n+1) + diphosphate</text>
        <dbReference type="Rhea" id="RHEA:22508"/>
        <dbReference type="Rhea" id="RHEA-COMP:17339"/>
        <dbReference type="Rhea" id="RHEA-COMP:17340"/>
        <dbReference type="ChEBI" id="CHEBI:33019"/>
        <dbReference type="ChEBI" id="CHEBI:61560"/>
        <dbReference type="ChEBI" id="CHEBI:173112"/>
        <dbReference type="EC" id="2.7.7.7"/>
    </reaction>
</comment>
<dbReference type="InterPro" id="IPR043502">
    <property type="entry name" value="DNA/RNA_pol_sf"/>
</dbReference>
<comment type="similarity">
    <text evidence="1">Belongs to the DNA polymerase type-B family.</text>
</comment>
<dbReference type="InterPro" id="IPR004868">
    <property type="entry name" value="DNA-dir_DNA_pol_B_mt/vir"/>
</dbReference>
<dbReference type="EMBL" id="JAPFFF010000020">
    <property type="protein sequence ID" value="KAK8857787.1"/>
    <property type="molecule type" value="Genomic_DNA"/>
</dbReference>
<keyword evidence="3" id="KW-0808">Transferase</keyword>
<gene>
    <name evidence="10" type="ORF">M9Y10_016199</name>
</gene>
<evidence type="ECO:0000256" key="7">
    <source>
        <dbReference type="ARBA" id="ARBA00023125"/>
    </source>
</evidence>
<protein>
    <recommendedName>
        <fullName evidence="2">DNA-directed DNA polymerase</fullName>
        <ecNumber evidence="2">2.7.7.7</ecNumber>
    </recommendedName>
</protein>
<keyword evidence="7" id="KW-0238">DNA-binding</keyword>
<evidence type="ECO:0000256" key="3">
    <source>
        <dbReference type="ARBA" id="ARBA00022679"/>
    </source>
</evidence>
<organism evidence="10 11">
    <name type="scientific">Tritrichomonas musculus</name>
    <dbReference type="NCBI Taxonomy" id="1915356"/>
    <lineage>
        <taxon>Eukaryota</taxon>
        <taxon>Metamonada</taxon>
        <taxon>Parabasalia</taxon>
        <taxon>Tritrichomonadida</taxon>
        <taxon>Tritrichomonadidae</taxon>
        <taxon>Tritrichomonas</taxon>
    </lineage>
</organism>
<dbReference type="PANTHER" id="PTHR48144:SF2">
    <property type="entry name" value="DNA-DIRECTED DNA POLYMERASE"/>
    <property type="match status" value="1"/>
</dbReference>
<keyword evidence="5" id="KW-0235">DNA replication</keyword>
<evidence type="ECO:0000256" key="1">
    <source>
        <dbReference type="ARBA" id="ARBA00005755"/>
    </source>
</evidence>
<dbReference type="SUPFAM" id="SSF56672">
    <property type="entry name" value="DNA/RNA polymerases"/>
    <property type="match status" value="1"/>
</dbReference>